<evidence type="ECO:0000313" key="5">
    <source>
        <dbReference type="EMBL" id="SLM51786.1"/>
    </source>
</evidence>
<dbReference type="GO" id="GO:0003700">
    <property type="term" value="F:DNA-binding transcription factor activity"/>
    <property type="evidence" value="ECO:0007669"/>
    <property type="project" value="InterPro"/>
</dbReference>
<protein>
    <submittedName>
        <fullName evidence="5">Helix turn helix arabinose operon control protein</fullName>
    </submittedName>
</protein>
<evidence type="ECO:0000256" key="2">
    <source>
        <dbReference type="ARBA" id="ARBA00023125"/>
    </source>
</evidence>
<dbReference type="AlphaFoldDB" id="A0A1W1IFK1"/>
<dbReference type="Pfam" id="PF07883">
    <property type="entry name" value="Cupin_2"/>
    <property type="match status" value="1"/>
</dbReference>
<dbReference type="PROSITE" id="PS01124">
    <property type="entry name" value="HTH_ARAC_FAMILY_2"/>
    <property type="match status" value="1"/>
</dbReference>
<dbReference type="InterPro" id="IPR018060">
    <property type="entry name" value="HTH_AraC"/>
</dbReference>
<dbReference type="InterPro" id="IPR013096">
    <property type="entry name" value="Cupin_2"/>
</dbReference>
<dbReference type="PROSITE" id="PS00041">
    <property type="entry name" value="HTH_ARAC_FAMILY_1"/>
    <property type="match status" value="1"/>
</dbReference>
<dbReference type="PANTHER" id="PTHR43280:SF28">
    <property type="entry name" value="HTH-TYPE TRANSCRIPTIONAL ACTIVATOR RHAS"/>
    <property type="match status" value="1"/>
</dbReference>
<evidence type="ECO:0000256" key="3">
    <source>
        <dbReference type="ARBA" id="ARBA00023163"/>
    </source>
</evidence>
<dbReference type="SMART" id="SM00342">
    <property type="entry name" value="HTH_ARAC"/>
    <property type="match status" value="1"/>
</dbReference>
<dbReference type="Pfam" id="PF12833">
    <property type="entry name" value="HTH_18"/>
    <property type="match status" value="1"/>
</dbReference>
<dbReference type="Proteomes" id="UP000195985">
    <property type="component" value="Unassembled WGS sequence"/>
</dbReference>
<accession>A0A1W1IFK1</accession>
<dbReference type="InterPro" id="IPR009057">
    <property type="entry name" value="Homeodomain-like_sf"/>
</dbReference>
<name>A0A1W1IFK1_9LACT</name>
<evidence type="ECO:0000259" key="4">
    <source>
        <dbReference type="PROSITE" id="PS01124"/>
    </source>
</evidence>
<dbReference type="SUPFAM" id="SSF46689">
    <property type="entry name" value="Homeodomain-like"/>
    <property type="match status" value="1"/>
</dbReference>
<proteinExistence type="predicted"/>
<gene>
    <name evidence="5" type="ORF">TPAS_1466</name>
</gene>
<dbReference type="STRING" id="43064.SAMN04488086_106136"/>
<dbReference type="EMBL" id="FWEY01000003">
    <property type="protein sequence ID" value="SLM51786.1"/>
    <property type="molecule type" value="Genomic_DNA"/>
</dbReference>
<reference evidence="6" key="1">
    <citation type="submission" date="2016-04" db="EMBL/GenBank/DDBJ databases">
        <authorList>
            <person name="Strepis N."/>
        </authorList>
    </citation>
    <scope>NUCLEOTIDE SEQUENCE [LARGE SCALE GENOMIC DNA]</scope>
</reference>
<dbReference type="InterPro" id="IPR014710">
    <property type="entry name" value="RmlC-like_jellyroll"/>
</dbReference>
<dbReference type="GO" id="GO:0043565">
    <property type="term" value="F:sequence-specific DNA binding"/>
    <property type="evidence" value="ECO:0007669"/>
    <property type="project" value="InterPro"/>
</dbReference>
<dbReference type="SUPFAM" id="SSF51182">
    <property type="entry name" value="RmlC-like cupins"/>
    <property type="match status" value="1"/>
</dbReference>
<dbReference type="Gene3D" id="1.10.10.60">
    <property type="entry name" value="Homeodomain-like"/>
    <property type="match status" value="2"/>
</dbReference>
<evidence type="ECO:0000256" key="1">
    <source>
        <dbReference type="ARBA" id="ARBA00023015"/>
    </source>
</evidence>
<dbReference type="RefSeq" id="WP_086942599.1">
    <property type="nucleotide sequence ID" value="NZ_FONM01000006.1"/>
</dbReference>
<evidence type="ECO:0000313" key="6">
    <source>
        <dbReference type="Proteomes" id="UP000195985"/>
    </source>
</evidence>
<dbReference type="Gene3D" id="2.60.120.10">
    <property type="entry name" value="Jelly Rolls"/>
    <property type="match status" value="1"/>
</dbReference>
<keyword evidence="2" id="KW-0238">DNA-binding</keyword>
<dbReference type="InterPro" id="IPR011051">
    <property type="entry name" value="RmlC_Cupin_sf"/>
</dbReference>
<keyword evidence="6" id="KW-1185">Reference proteome</keyword>
<sequence>MDKAQIREKLFTHTVTEKLYLQNTDGPPSDFFENFDSYLNEDADRVYRYTFEKILKSAEERQKERAAFIEGSQLLLLKHARFSYTPLHVHDFIEMNYVYSGNIDIIIDGTEISLKEGDFCILDTGVCHRILDTGENDILINFLMRKEYFSTHMLSRLASNSIITQFAVNALSKTQKHDRYLLFNTTNSEFLIDAIEGMLVNYYEPSSYSKDVTDAYMIILFSELLKAFQQKQSSEHRKADHSYIGDILLFIEKNYQDCSLQQIADTFKFNPSYLSRFIKSQTGKSYVALVQELRLNNACILLKNTDTPIENISEQIGYRNVTFFYQKFKQAYDMTPHEYRMSSN</sequence>
<feature type="domain" description="HTH araC/xylS-type" evidence="4">
    <location>
        <begin position="245"/>
        <end position="342"/>
    </location>
</feature>
<dbReference type="InterPro" id="IPR018062">
    <property type="entry name" value="HTH_AraC-typ_CS"/>
</dbReference>
<keyword evidence="1" id="KW-0805">Transcription regulation</keyword>
<dbReference type="OrthoDB" id="9816335at2"/>
<keyword evidence="3" id="KW-0804">Transcription</keyword>
<dbReference type="PANTHER" id="PTHR43280">
    <property type="entry name" value="ARAC-FAMILY TRANSCRIPTIONAL REGULATOR"/>
    <property type="match status" value="1"/>
</dbReference>
<organism evidence="5 6">
    <name type="scientific">Trichococcus pasteurii</name>
    <dbReference type="NCBI Taxonomy" id="43064"/>
    <lineage>
        <taxon>Bacteria</taxon>
        <taxon>Bacillati</taxon>
        <taxon>Bacillota</taxon>
        <taxon>Bacilli</taxon>
        <taxon>Lactobacillales</taxon>
        <taxon>Carnobacteriaceae</taxon>
        <taxon>Trichococcus</taxon>
    </lineage>
</organism>